<evidence type="ECO:0000313" key="2">
    <source>
        <dbReference type="EMBL" id="KAK9864772.1"/>
    </source>
</evidence>
<keyword evidence="3" id="KW-1185">Reference proteome</keyword>
<sequence>MAHIGVRICEVASEPSFQRSLYNSMNPRVVTTGMACQLQAPRQADSQSSRPSIHTRSSAAEARSSRRQHARPIMASRDKDDYKVQEVFLLKRSRRI</sequence>
<reference evidence="2 3" key="1">
    <citation type="journal article" date="2024" name="Nat. Commun.">
        <title>Phylogenomics reveals the evolutionary origins of lichenization in chlorophyte algae.</title>
        <authorList>
            <person name="Puginier C."/>
            <person name="Libourel C."/>
            <person name="Otte J."/>
            <person name="Skaloud P."/>
            <person name="Haon M."/>
            <person name="Grisel S."/>
            <person name="Petersen M."/>
            <person name="Berrin J.G."/>
            <person name="Delaux P.M."/>
            <person name="Dal Grande F."/>
            <person name="Keller J."/>
        </authorList>
    </citation>
    <scope>NUCLEOTIDE SEQUENCE [LARGE SCALE GENOMIC DNA]</scope>
    <source>
        <strain evidence="2 3">SAG 2523</strain>
    </source>
</reference>
<organism evidence="2 3">
    <name type="scientific">Apatococcus fuscideae</name>
    <dbReference type="NCBI Taxonomy" id="2026836"/>
    <lineage>
        <taxon>Eukaryota</taxon>
        <taxon>Viridiplantae</taxon>
        <taxon>Chlorophyta</taxon>
        <taxon>core chlorophytes</taxon>
        <taxon>Trebouxiophyceae</taxon>
        <taxon>Chlorellales</taxon>
        <taxon>Chlorellaceae</taxon>
        <taxon>Apatococcus</taxon>
    </lineage>
</organism>
<name>A0AAW1T6W8_9CHLO</name>
<protein>
    <submittedName>
        <fullName evidence="2">Uncharacterized protein</fullName>
    </submittedName>
</protein>
<feature type="region of interest" description="Disordered" evidence="1">
    <location>
        <begin position="38"/>
        <end position="78"/>
    </location>
</feature>
<dbReference type="AlphaFoldDB" id="A0AAW1T6W8"/>
<dbReference type="EMBL" id="JALJOV010000315">
    <property type="protein sequence ID" value="KAK9864772.1"/>
    <property type="molecule type" value="Genomic_DNA"/>
</dbReference>
<accession>A0AAW1T6W8</accession>
<evidence type="ECO:0000313" key="3">
    <source>
        <dbReference type="Proteomes" id="UP001485043"/>
    </source>
</evidence>
<comment type="caution">
    <text evidence="2">The sequence shown here is derived from an EMBL/GenBank/DDBJ whole genome shotgun (WGS) entry which is preliminary data.</text>
</comment>
<proteinExistence type="predicted"/>
<gene>
    <name evidence="2" type="ORF">WJX84_003320</name>
</gene>
<evidence type="ECO:0000256" key="1">
    <source>
        <dbReference type="SAM" id="MobiDB-lite"/>
    </source>
</evidence>
<dbReference type="Proteomes" id="UP001485043">
    <property type="component" value="Unassembled WGS sequence"/>
</dbReference>
<feature type="compositionally biased region" description="Polar residues" evidence="1">
    <location>
        <begin position="44"/>
        <end position="55"/>
    </location>
</feature>